<protein>
    <submittedName>
        <fullName evidence="1">Uncharacterized protein</fullName>
    </submittedName>
</protein>
<dbReference type="Proteomes" id="UP000265520">
    <property type="component" value="Unassembled WGS sequence"/>
</dbReference>
<name>A0A392TWB4_9FABA</name>
<comment type="caution">
    <text evidence="1">The sequence shown here is derived from an EMBL/GenBank/DDBJ whole genome shotgun (WGS) entry which is preliminary data.</text>
</comment>
<accession>A0A392TWB4</accession>
<sequence length="59" mass="6673">MFKTRKQGTCSRQARWASVAARELALSRCSQEATDFSWLSVAFSRSATMIAQHFAILDF</sequence>
<organism evidence="1 2">
    <name type="scientific">Trifolium medium</name>
    <dbReference type="NCBI Taxonomy" id="97028"/>
    <lineage>
        <taxon>Eukaryota</taxon>
        <taxon>Viridiplantae</taxon>
        <taxon>Streptophyta</taxon>
        <taxon>Embryophyta</taxon>
        <taxon>Tracheophyta</taxon>
        <taxon>Spermatophyta</taxon>
        <taxon>Magnoliopsida</taxon>
        <taxon>eudicotyledons</taxon>
        <taxon>Gunneridae</taxon>
        <taxon>Pentapetalae</taxon>
        <taxon>rosids</taxon>
        <taxon>fabids</taxon>
        <taxon>Fabales</taxon>
        <taxon>Fabaceae</taxon>
        <taxon>Papilionoideae</taxon>
        <taxon>50 kb inversion clade</taxon>
        <taxon>NPAAA clade</taxon>
        <taxon>Hologalegina</taxon>
        <taxon>IRL clade</taxon>
        <taxon>Trifolieae</taxon>
        <taxon>Trifolium</taxon>
    </lineage>
</organism>
<dbReference type="AlphaFoldDB" id="A0A392TWB4"/>
<dbReference type="EMBL" id="LXQA010676065">
    <property type="protein sequence ID" value="MCI65441.1"/>
    <property type="molecule type" value="Genomic_DNA"/>
</dbReference>
<keyword evidence="2" id="KW-1185">Reference proteome</keyword>
<proteinExistence type="predicted"/>
<evidence type="ECO:0000313" key="2">
    <source>
        <dbReference type="Proteomes" id="UP000265520"/>
    </source>
</evidence>
<evidence type="ECO:0000313" key="1">
    <source>
        <dbReference type="EMBL" id="MCI65441.1"/>
    </source>
</evidence>
<reference evidence="1 2" key="1">
    <citation type="journal article" date="2018" name="Front. Plant Sci.">
        <title>Red Clover (Trifolium pratense) and Zigzag Clover (T. medium) - A Picture of Genomic Similarities and Differences.</title>
        <authorList>
            <person name="Dluhosova J."/>
            <person name="Istvanek J."/>
            <person name="Nedelnik J."/>
            <person name="Repkova J."/>
        </authorList>
    </citation>
    <scope>NUCLEOTIDE SEQUENCE [LARGE SCALE GENOMIC DNA]</scope>
    <source>
        <strain evidence="2">cv. 10/8</strain>
        <tissue evidence="1">Leaf</tissue>
    </source>
</reference>